<keyword evidence="2" id="KW-1185">Reference proteome</keyword>
<evidence type="ECO:0000313" key="2">
    <source>
        <dbReference type="Proteomes" id="UP000630149"/>
    </source>
</evidence>
<reference evidence="1" key="1">
    <citation type="journal article" date="2014" name="Int. J. Syst. Evol. Microbiol.">
        <title>Complete genome sequence of Corynebacterium casei LMG S-19264T (=DSM 44701T), isolated from a smear-ripened cheese.</title>
        <authorList>
            <consortium name="US DOE Joint Genome Institute (JGI-PGF)"/>
            <person name="Walter F."/>
            <person name="Albersmeier A."/>
            <person name="Kalinowski J."/>
            <person name="Ruckert C."/>
        </authorList>
    </citation>
    <scope>NUCLEOTIDE SEQUENCE</scope>
    <source>
        <strain evidence="1">JCM 13919</strain>
    </source>
</reference>
<organism evidence="1 2">
    <name type="scientific">Legionella impletisoli</name>
    <dbReference type="NCBI Taxonomy" id="343510"/>
    <lineage>
        <taxon>Bacteria</taxon>
        <taxon>Pseudomonadati</taxon>
        <taxon>Pseudomonadota</taxon>
        <taxon>Gammaproteobacteria</taxon>
        <taxon>Legionellales</taxon>
        <taxon>Legionellaceae</taxon>
        <taxon>Legionella</taxon>
    </lineage>
</organism>
<gene>
    <name evidence="1" type="ORF">GCM10007966_15170</name>
</gene>
<accession>A0A917JUY1</accession>
<proteinExistence type="predicted"/>
<protein>
    <submittedName>
        <fullName evidence="1">Uncharacterized protein</fullName>
    </submittedName>
</protein>
<comment type="caution">
    <text evidence="1">The sequence shown here is derived from an EMBL/GenBank/DDBJ whole genome shotgun (WGS) entry which is preliminary data.</text>
</comment>
<evidence type="ECO:0000313" key="1">
    <source>
        <dbReference type="EMBL" id="GGI87449.1"/>
    </source>
</evidence>
<reference evidence="1" key="2">
    <citation type="submission" date="2020-09" db="EMBL/GenBank/DDBJ databases">
        <authorList>
            <person name="Sun Q."/>
            <person name="Ohkuma M."/>
        </authorList>
    </citation>
    <scope>NUCLEOTIDE SEQUENCE</scope>
    <source>
        <strain evidence="1">JCM 13919</strain>
    </source>
</reference>
<dbReference type="RefSeq" id="WP_165481156.1">
    <property type="nucleotide sequence ID" value="NZ_BMOB01000006.1"/>
</dbReference>
<name>A0A917JUY1_9GAMM</name>
<dbReference type="AlphaFoldDB" id="A0A917JUY1"/>
<dbReference type="Proteomes" id="UP000630149">
    <property type="component" value="Unassembled WGS sequence"/>
</dbReference>
<sequence length="46" mass="4954">MARINRAMSGEWRSHVGMSEADHLGVRGADHVEMRGAAMGKIMGGE</sequence>
<dbReference type="EMBL" id="BMOB01000006">
    <property type="protein sequence ID" value="GGI87449.1"/>
    <property type="molecule type" value="Genomic_DNA"/>
</dbReference>